<dbReference type="PANTHER" id="PTHR38459:SF1">
    <property type="entry name" value="PROPHAGE BACTOPRENOL-LINKED GLUCOSE TRANSLOCASE HOMOLOG"/>
    <property type="match status" value="1"/>
</dbReference>
<keyword evidence="3 6" id="KW-0812">Transmembrane</keyword>
<accession>A0A8J3W3K0</accession>
<reference evidence="8 9" key="1">
    <citation type="submission" date="2021-01" db="EMBL/GenBank/DDBJ databases">
        <title>Whole genome shotgun sequence of Planobispora longispora NBRC 13918.</title>
        <authorList>
            <person name="Komaki H."/>
            <person name="Tamura T."/>
        </authorList>
    </citation>
    <scope>NUCLEOTIDE SEQUENCE [LARGE SCALE GENOMIC DNA]</scope>
    <source>
        <strain evidence="8 9">NBRC 13918</strain>
    </source>
</reference>
<comment type="subcellular location">
    <subcellularLocation>
        <location evidence="1">Membrane</location>
        <topology evidence="1">Multi-pass membrane protein</topology>
    </subcellularLocation>
</comment>
<feature type="domain" description="GtrA/DPMS transmembrane" evidence="7">
    <location>
        <begin position="20"/>
        <end position="140"/>
    </location>
</feature>
<evidence type="ECO:0000256" key="2">
    <source>
        <dbReference type="ARBA" id="ARBA00009399"/>
    </source>
</evidence>
<feature type="transmembrane region" description="Helical" evidence="6">
    <location>
        <begin position="45"/>
        <end position="64"/>
    </location>
</feature>
<comment type="similarity">
    <text evidence="2">Belongs to the GtrA family.</text>
</comment>
<proteinExistence type="inferred from homology"/>
<dbReference type="InterPro" id="IPR007267">
    <property type="entry name" value="GtrA_DPMS_TM"/>
</dbReference>
<evidence type="ECO:0000313" key="9">
    <source>
        <dbReference type="Proteomes" id="UP000616724"/>
    </source>
</evidence>
<keyword evidence="4 6" id="KW-1133">Transmembrane helix</keyword>
<gene>
    <name evidence="8" type="ORF">Plo01_08490</name>
</gene>
<evidence type="ECO:0000313" key="8">
    <source>
        <dbReference type="EMBL" id="GIH74420.1"/>
    </source>
</evidence>
<dbReference type="InterPro" id="IPR051401">
    <property type="entry name" value="GtrA_CellWall_Glycosyl"/>
</dbReference>
<keyword evidence="9" id="KW-1185">Reference proteome</keyword>
<feature type="transmembrane region" description="Helical" evidence="6">
    <location>
        <begin position="114"/>
        <end position="133"/>
    </location>
</feature>
<dbReference type="GO" id="GO:0005886">
    <property type="term" value="C:plasma membrane"/>
    <property type="evidence" value="ECO:0007669"/>
    <property type="project" value="TreeGrafter"/>
</dbReference>
<organism evidence="8 9">
    <name type="scientific">Planobispora longispora</name>
    <dbReference type="NCBI Taxonomy" id="28887"/>
    <lineage>
        <taxon>Bacteria</taxon>
        <taxon>Bacillati</taxon>
        <taxon>Actinomycetota</taxon>
        <taxon>Actinomycetes</taxon>
        <taxon>Streptosporangiales</taxon>
        <taxon>Streptosporangiaceae</taxon>
        <taxon>Planobispora</taxon>
    </lineage>
</organism>
<keyword evidence="5 6" id="KW-0472">Membrane</keyword>
<protein>
    <recommendedName>
        <fullName evidence="7">GtrA/DPMS transmembrane domain-containing protein</fullName>
    </recommendedName>
</protein>
<dbReference type="GO" id="GO:0000271">
    <property type="term" value="P:polysaccharide biosynthetic process"/>
    <property type="evidence" value="ECO:0007669"/>
    <property type="project" value="InterPro"/>
</dbReference>
<evidence type="ECO:0000256" key="1">
    <source>
        <dbReference type="ARBA" id="ARBA00004141"/>
    </source>
</evidence>
<feature type="transmembrane region" description="Helical" evidence="6">
    <location>
        <begin position="21"/>
        <end position="39"/>
    </location>
</feature>
<dbReference type="Pfam" id="PF04138">
    <property type="entry name" value="GtrA_DPMS_TM"/>
    <property type="match status" value="1"/>
</dbReference>
<feature type="transmembrane region" description="Helical" evidence="6">
    <location>
        <begin position="84"/>
        <end position="108"/>
    </location>
</feature>
<dbReference type="AlphaFoldDB" id="A0A8J3W3K0"/>
<evidence type="ECO:0000256" key="3">
    <source>
        <dbReference type="ARBA" id="ARBA00022692"/>
    </source>
</evidence>
<dbReference type="EMBL" id="BOOH01000009">
    <property type="protein sequence ID" value="GIH74420.1"/>
    <property type="molecule type" value="Genomic_DNA"/>
</dbReference>
<evidence type="ECO:0000256" key="5">
    <source>
        <dbReference type="ARBA" id="ARBA00023136"/>
    </source>
</evidence>
<name>A0A8J3W3K0_9ACTN</name>
<evidence type="ECO:0000256" key="4">
    <source>
        <dbReference type="ARBA" id="ARBA00022989"/>
    </source>
</evidence>
<comment type="caution">
    <text evidence="8">The sequence shown here is derived from an EMBL/GenBank/DDBJ whole genome shotgun (WGS) entry which is preliminary data.</text>
</comment>
<dbReference type="Proteomes" id="UP000616724">
    <property type="component" value="Unassembled WGS sequence"/>
</dbReference>
<evidence type="ECO:0000259" key="7">
    <source>
        <dbReference type="Pfam" id="PF04138"/>
    </source>
</evidence>
<sequence>MQFLRHAYKRFADLVHELAKFGIIGAIAFVIDFGATNLLRWGWGWGPLTSKVIATIIAATFAYLGNRYWTFRHREQSGLAREYFLFFLLNGIGLLISMLVIGFVTYTLGLEDPISYNVALLVGTALGTLFRFWSYKRWVFLAATAVTEEIPKELPGETRVR</sequence>
<dbReference type="RefSeq" id="WP_203889162.1">
    <property type="nucleotide sequence ID" value="NZ_BOOH01000009.1"/>
</dbReference>
<evidence type="ECO:0000256" key="6">
    <source>
        <dbReference type="SAM" id="Phobius"/>
    </source>
</evidence>
<dbReference type="PANTHER" id="PTHR38459">
    <property type="entry name" value="PROPHAGE BACTOPRENOL-LINKED GLUCOSE TRANSLOCASE HOMOLOG"/>
    <property type="match status" value="1"/>
</dbReference>